<accession>K0TI16</accession>
<dbReference type="eggNOG" id="KOG3374">
    <property type="taxonomic scope" value="Eukaryota"/>
</dbReference>
<gene>
    <name evidence="6" type="ORF">THAOC_08512</name>
</gene>
<evidence type="ECO:0000313" key="7">
    <source>
        <dbReference type="Proteomes" id="UP000266841"/>
    </source>
</evidence>
<dbReference type="PANTHER" id="PTHR13343:SF17">
    <property type="entry name" value="CELLULAR REPRESSOR OF E1A-STIMULATED GENES, ISOFORM A"/>
    <property type="match status" value="1"/>
</dbReference>
<keyword evidence="3" id="KW-0732">Signal</keyword>
<feature type="domain" description="CREG-like beta-barrel" evidence="5">
    <location>
        <begin position="511"/>
        <end position="683"/>
    </location>
</feature>
<dbReference type="InterPro" id="IPR012349">
    <property type="entry name" value="Split_barrel_FMN-bd"/>
</dbReference>
<dbReference type="Pfam" id="PF13883">
    <property type="entry name" value="CREG_beta-barrel"/>
    <property type="match status" value="1"/>
</dbReference>
<dbReference type="Gene3D" id="2.30.110.10">
    <property type="entry name" value="Electron Transport, Fmn-binding Protein, Chain A"/>
    <property type="match status" value="2"/>
</dbReference>
<feature type="signal peptide" evidence="3">
    <location>
        <begin position="1"/>
        <end position="36"/>
    </location>
</feature>
<comment type="caution">
    <text evidence="6">The sequence shown here is derived from an EMBL/GenBank/DDBJ whole genome shotgun (WGS) entry which is preliminary data.</text>
</comment>
<evidence type="ECO:0000259" key="4">
    <source>
        <dbReference type="Pfam" id="PF08547"/>
    </source>
</evidence>
<feature type="transmembrane region" description="Helical" evidence="2">
    <location>
        <begin position="702"/>
        <end position="723"/>
    </location>
</feature>
<evidence type="ECO:0000259" key="5">
    <source>
        <dbReference type="Pfam" id="PF13883"/>
    </source>
</evidence>
<evidence type="ECO:0000313" key="6">
    <source>
        <dbReference type="EMBL" id="EJK70152.1"/>
    </source>
</evidence>
<dbReference type="SUPFAM" id="SSF50475">
    <property type="entry name" value="FMN-binding split barrel"/>
    <property type="match status" value="1"/>
</dbReference>
<feature type="compositionally biased region" description="Basic and acidic residues" evidence="1">
    <location>
        <begin position="313"/>
        <end position="342"/>
    </location>
</feature>
<proteinExistence type="predicted"/>
<sequence length="770" mass="81457">KVCPRDTAMPSSIMALRLSSAVAILSALASALTAAAEDEIVIEDFSSPVHTWATMNDPVMGGQSSSSLDISDGVANFSGNCAIVPFLKAPGFITVQTGGYGQSSEGNFPDVSSCTGLKMVVRSKVDYDGYRVSFGKKRSGEHGMGYKAPAIELSTSEKFEEVVLPFEQFSLKWDEGTGDVITMCSDDESVCPDVETLRNLQAVSIWGEGVEASFPILGDVDLDIKSISAVGCDGTLKVDETTSEAVSEEQTEEEHEGGATEVKKGEHGNWGHGEGEGSGECWRRPSKLSYSTFAHTPIPEHHGHWDGLGAGEGHNHGEGHGHHGDGLGAGEHHGHGEGHGEGHGGGGDFSSFQMSTPEDNAGSARWVLHEAKWGTLTTVAADTLNGGEHDSKNPDDSQPLFANILPYATDKATGRIFFYMMGSHHLHKSTLTVSQASVNPDLFSVGGCGTSTKSVVDAQVIANFGGGAAVTGELYSQVEKFDQPHEIQGGTAISSKPFVGDGTPQTMPSWNARANRARWVVHNSLFTTVSTLSEDGEGTFGNIRSITDGATLGHSTGRPVFNLPDVDPAAVNLHSNEMTVALTFSEAAIYERVTSDGETCAGQDAGSPTCAQVVIYGKAKPLAEGSAEYKAALKNFGKSHPLASWLSEGGSHMSGSYYTIEPTRISILDFFGGAVDVKVDEYLGVTFDDEKPKVYASPKTTFMNVMFGVVIGLFFGCCGNSCIKCIRYKGDAKYEEVKNDYGSLAMAVDVNGKPSSEDVNSSEMAKAAIV</sequence>
<dbReference type="OrthoDB" id="46836at2759"/>
<feature type="domain" description="NADH:ubiquinone oxidoreductase intermediate-associated protein 30" evidence="4">
    <location>
        <begin position="47"/>
        <end position="172"/>
    </location>
</feature>
<dbReference type="EMBL" id="AGNL01008966">
    <property type="protein sequence ID" value="EJK70152.1"/>
    <property type="molecule type" value="Genomic_DNA"/>
</dbReference>
<evidence type="ECO:0000256" key="2">
    <source>
        <dbReference type="SAM" id="Phobius"/>
    </source>
</evidence>
<keyword evidence="2" id="KW-1133">Transmembrane helix</keyword>
<dbReference type="Proteomes" id="UP000266841">
    <property type="component" value="Unassembled WGS sequence"/>
</dbReference>
<keyword evidence="2" id="KW-0472">Membrane</keyword>
<feature type="region of interest" description="Disordered" evidence="1">
    <location>
        <begin position="301"/>
        <end position="362"/>
    </location>
</feature>
<dbReference type="AlphaFoldDB" id="K0TI16"/>
<dbReference type="Pfam" id="PF08547">
    <property type="entry name" value="CIA30"/>
    <property type="match status" value="1"/>
</dbReference>
<dbReference type="PANTHER" id="PTHR13343">
    <property type="entry name" value="CREG1 PROTEIN"/>
    <property type="match status" value="1"/>
</dbReference>
<evidence type="ECO:0000256" key="3">
    <source>
        <dbReference type="SAM" id="SignalP"/>
    </source>
</evidence>
<dbReference type="SUPFAM" id="SSF49785">
    <property type="entry name" value="Galactose-binding domain-like"/>
    <property type="match status" value="1"/>
</dbReference>
<feature type="region of interest" description="Disordered" evidence="1">
    <location>
        <begin position="240"/>
        <end position="282"/>
    </location>
</feature>
<keyword evidence="2" id="KW-0812">Transmembrane</keyword>
<organism evidence="6 7">
    <name type="scientific">Thalassiosira oceanica</name>
    <name type="common">Marine diatom</name>
    <dbReference type="NCBI Taxonomy" id="159749"/>
    <lineage>
        <taxon>Eukaryota</taxon>
        <taxon>Sar</taxon>
        <taxon>Stramenopiles</taxon>
        <taxon>Ochrophyta</taxon>
        <taxon>Bacillariophyta</taxon>
        <taxon>Coscinodiscophyceae</taxon>
        <taxon>Thalassiosirophycidae</taxon>
        <taxon>Thalassiosirales</taxon>
        <taxon>Thalassiosiraceae</taxon>
        <taxon>Thalassiosira</taxon>
    </lineage>
</organism>
<keyword evidence="7" id="KW-1185">Reference proteome</keyword>
<feature type="chain" id="PRO_5003841107" evidence="3">
    <location>
        <begin position="37"/>
        <end position="770"/>
    </location>
</feature>
<dbReference type="InterPro" id="IPR055343">
    <property type="entry name" value="CREG_beta-barrel"/>
</dbReference>
<reference evidence="6 7" key="1">
    <citation type="journal article" date="2012" name="Genome Biol.">
        <title>Genome and low-iron response of an oceanic diatom adapted to chronic iron limitation.</title>
        <authorList>
            <person name="Lommer M."/>
            <person name="Specht M."/>
            <person name="Roy A.S."/>
            <person name="Kraemer L."/>
            <person name="Andreson R."/>
            <person name="Gutowska M.A."/>
            <person name="Wolf J."/>
            <person name="Bergner S.V."/>
            <person name="Schilhabel M.B."/>
            <person name="Klostermeier U.C."/>
            <person name="Beiko R.G."/>
            <person name="Rosenstiel P."/>
            <person name="Hippler M."/>
            <person name="Laroche J."/>
        </authorList>
    </citation>
    <scope>NUCLEOTIDE SEQUENCE [LARGE SCALE GENOMIC DNA]</scope>
    <source>
        <strain evidence="6 7">CCMP1005</strain>
    </source>
</reference>
<protein>
    <submittedName>
        <fullName evidence="6">Uncharacterized protein</fullName>
    </submittedName>
</protein>
<name>K0TI16_THAOC</name>
<dbReference type="GO" id="GO:0005737">
    <property type="term" value="C:cytoplasm"/>
    <property type="evidence" value="ECO:0007669"/>
    <property type="project" value="UniProtKB-ARBA"/>
</dbReference>
<feature type="compositionally biased region" description="Acidic residues" evidence="1">
    <location>
        <begin position="246"/>
        <end position="255"/>
    </location>
</feature>
<feature type="compositionally biased region" description="Basic and acidic residues" evidence="1">
    <location>
        <begin position="256"/>
        <end position="275"/>
    </location>
</feature>
<evidence type="ECO:0000256" key="1">
    <source>
        <dbReference type="SAM" id="MobiDB-lite"/>
    </source>
</evidence>
<dbReference type="InterPro" id="IPR008979">
    <property type="entry name" value="Galactose-bd-like_sf"/>
</dbReference>
<feature type="non-terminal residue" evidence="6">
    <location>
        <position position="1"/>
    </location>
</feature>
<dbReference type="InterPro" id="IPR013857">
    <property type="entry name" value="NADH-UbQ_OxRdtase-assoc_prot30"/>
</dbReference>